<dbReference type="PANTHER" id="PTHR43531">
    <property type="entry name" value="PROTEIN ICFG"/>
    <property type="match status" value="1"/>
</dbReference>
<evidence type="ECO:0000313" key="12">
    <source>
        <dbReference type="Proteomes" id="UP000503482"/>
    </source>
</evidence>
<dbReference type="CDD" id="cd12913">
    <property type="entry name" value="PDC1_MCP_like"/>
    <property type="match status" value="1"/>
</dbReference>
<dbReference type="InterPro" id="IPR051310">
    <property type="entry name" value="MCP_chemotaxis"/>
</dbReference>
<dbReference type="Proteomes" id="UP000503482">
    <property type="component" value="Chromosome"/>
</dbReference>
<protein>
    <submittedName>
        <fullName evidence="11">Cache sensor-containing MCP-domain signal transduction protein</fullName>
    </submittedName>
</protein>
<evidence type="ECO:0000256" key="9">
    <source>
        <dbReference type="SAM" id="Phobius"/>
    </source>
</evidence>
<dbReference type="PANTHER" id="PTHR43531:SF11">
    <property type="entry name" value="METHYL-ACCEPTING CHEMOTAXIS PROTEIN 3"/>
    <property type="match status" value="1"/>
</dbReference>
<dbReference type="SUPFAM" id="SSF103190">
    <property type="entry name" value="Sensory domain-like"/>
    <property type="match status" value="1"/>
</dbReference>
<dbReference type="Gene3D" id="3.30.450.20">
    <property type="entry name" value="PAS domain"/>
    <property type="match status" value="2"/>
</dbReference>
<accession>A0AAE7E5U1</accession>
<dbReference type="Gene3D" id="1.10.287.950">
    <property type="entry name" value="Methyl-accepting chemotaxis protein"/>
    <property type="match status" value="1"/>
</dbReference>
<dbReference type="PROSITE" id="PS50111">
    <property type="entry name" value="CHEMOTAXIS_TRANSDUC_2"/>
    <property type="match status" value="1"/>
</dbReference>
<proteinExistence type="inferred from homology"/>
<keyword evidence="4 9" id="KW-0812">Transmembrane</keyword>
<evidence type="ECO:0000256" key="7">
    <source>
        <dbReference type="ARBA" id="ARBA00029447"/>
    </source>
</evidence>
<evidence type="ECO:0000256" key="6">
    <source>
        <dbReference type="ARBA" id="ARBA00023136"/>
    </source>
</evidence>
<keyword evidence="8" id="KW-0807">Transducer</keyword>
<feature type="domain" description="Methyl-accepting transducer" evidence="10">
    <location>
        <begin position="460"/>
        <end position="689"/>
    </location>
</feature>
<dbReference type="Pfam" id="PF02743">
    <property type="entry name" value="dCache_1"/>
    <property type="match status" value="1"/>
</dbReference>
<evidence type="ECO:0000256" key="4">
    <source>
        <dbReference type="ARBA" id="ARBA00022692"/>
    </source>
</evidence>
<dbReference type="AlphaFoldDB" id="A0AAE7E5U1"/>
<comment type="subcellular location">
    <subcellularLocation>
        <location evidence="1">Cell membrane</location>
        <topology evidence="1">Multi-pass membrane protein</topology>
    </subcellularLocation>
</comment>
<dbReference type="CDD" id="cd12912">
    <property type="entry name" value="PDC2_MCP_like"/>
    <property type="match status" value="1"/>
</dbReference>
<sequence>MEKYNIRNKVLLIVLIGFILSFSILGFLNTSHAYTSEYKLVEERNLELVTKTSDFIDNYLKSKIVIVESVAKELAKIDIYNQNSEFISKLVLGRDSGSFADLYLGYEKDGALILSTGEIYDLKSKNYDARKRPWYMKAIELNKSAVSEPYMDVVTGKLIISVVTPLVIDGKIVGVIGSDIFLDTVVNTILNLKIHESGFAYLLDKDNKILIHKNKELLNKQSVAFKSIEKNTDSAFKILDVDGVKKIVSFSKVPLTNWYLVIELDNDAVFKKLHDNVIIDIITYLALLIVFISILYFSLTKMLQPLKILENGFNDFFNYLKGETQNVKKLNINSQDEFGKMAAILDKEIELVSTNFENDKKLIENVKSVVNRVKEGKLDKFVTQETNNKSLGELKEILNEMISQISKNVHDNINEIITTLDLYSKSNFTQTIQNPKGDIARGLNNLCLTINEMLNVNKSTGITLEANSKKLSSNVSILNKSSNNTAAALEETAAAIEEITSTVANNSEKIATMSSYSTQLTSSILQGEQLANSTVISMNEINEQTNAIADAITIIDQIAFQTNILSLNAAVEAATAGEAGKGFAVVAAEVRNLASRSAEAAKEIKTLVENATNKANNGKKIADDMISGYKQLNDNISKTTKIIEDISQSSKEQRTSIEQINDVINELDKQTQQNAVVASETSTIAQETSTIAKKILEDVNNKEFKS</sequence>
<dbReference type="SUPFAM" id="SSF58104">
    <property type="entry name" value="Methyl-accepting chemotaxis protein (MCP) signaling domain"/>
    <property type="match status" value="1"/>
</dbReference>
<reference evidence="11 12" key="1">
    <citation type="submission" date="2020-05" db="EMBL/GenBank/DDBJ databases">
        <title>Complete genome sequencing of Campylobacter and Arcobacter type strains.</title>
        <authorList>
            <person name="Miller W.G."/>
            <person name="Yee E."/>
        </authorList>
    </citation>
    <scope>NUCLEOTIDE SEQUENCE [LARGE SCALE GENOMIC DNA]</scope>
    <source>
        <strain evidence="11 12">LMG 26156</strain>
    </source>
</reference>
<dbReference type="GO" id="GO:0005886">
    <property type="term" value="C:plasma membrane"/>
    <property type="evidence" value="ECO:0007669"/>
    <property type="project" value="UniProtKB-SubCell"/>
</dbReference>
<dbReference type="InterPro" id="IPR004089">
    <property type="entry name" value="MCPsignal_dom"/>
</dbReference>
<keyword evidence="12" id="KW-1185">Reference proteome</keyword>
<name>A0AAE7E5U1_9BACT</name>
<dbReference type="KEGG" id="avp:AVENP_2704"/>
<keyword evidence="5 9" id="KW-1133">Transmembrane helix</keyword>
<evidence type="ECO:0000256" key="3">
    <source>
        <dbReference type="ARBA" id="ARBA00022500"/>
    </source>
</evidence>
<dbReference type="Pfam" id="PF00015">
    <property type="entry name" value="MCPsignal"/>
    <property type="match status" value="1"/>
</dbReference>
<dbReference type="RefSeq" id="WP_128359914.1">
    <property type="nucleotide sequence ID" value="NZ_CP053840.1"/>
</dbReference>
<dbReference type="SMART" id="SM00283">
    <property type="entry name" value="MA"/>
    <property type="match status" value="1"/>
</dbReference>
<dbReference type="InterPro" id="IPR029151">
    <property type="entry name" value="Sensor-like_sf"/>
</dbReference>
<comment type="similarity">
    <text evidence="7">Belongs to the methyl-accepting chemotaxis (MCP) protein family.</text>
</comment>
<gene>
    <name evidence="11" type="ORF">AVENP_2704</name>
</gene>
<evidence type="ECO:0000256" key="5">
    <source>
        <dbReference type="ARBA" id="ARBA00022989"/>
    </source>
</evidence>
<evidence type="ECO:0000259" key="10">
    <source>
        <dbReference type="PROSITE" id="PS50111"/>
    </source>
</evidence>
<dbReference type="InterPro" id="IPR033479">
    <property type="entry name" value="dCache_1"/>
</dbReference>
<feature type="transmembrane region" description="Helical" evidence="9">
    <location>
        <begin position="281"/>
        <end position="299"/>
    </location>
</feature>
<evidence type="ECO:0000256" key="1">
    <source>
        <dbReference type="ARBA" id="ARBA00004651"/>
    </source>
</evidence>
<keyword evidence="2" id="KW-1003">Cell membrane</keyword>
<evidence type="ECO:0000313" key="11">
    <source>
        <dbReference type="EMBL" id="QKF68186.1"/>
    </source>
</evidence>
<evidence type="ECO:0000256" key="2">
    <source>
        <dbReference type="ARBA" id="ARBA00022475"/>
    </source>
</evidence>
<keyword evidence="6 9" id="KW-0472">Membrane</keyword>
<organism evidence="11 12">
    <name type="scientific">Arcobacter venerupis</name>
    <dbReference type="NCBI Taxonomy" id="1054033"/>
    <lineage>
        <taxon>Bacteria</taxon>
        <taxon>Pseudomonadati</taxon>
        <taxon>Campylobacterota</taxon>
        <taxon>Epsilonproteobacteria</taxon>
        <taxon>Campylobacterales</taxon>
        <taxon>Arcobacteraceae</taxon>
        <taxon>Arcobacter</taxon>
    </lineage>
</organism>
<dbReference type="EMBL" id="CP053840">
    <property type="protein sequence ID" value="QKF68186.1"/>
    <property type="molecule type" value="Genomic_DNA"/>
</dbReference>
<keyword evidence="3" id="KW-0145">Chemotaxis</keyword>
<dbReference type="GO" id="GO:0007165">
    <property type="term" value="P:signal transduction"/>
    <property type="evidence" value="ECO:0007669"/>
    <property type="project" value="UniProtKB-KW"/>
</dbReference>
<dbReference type="GO" id="GO:0006935">
    <property type="term" value="P:chemotaxis"/>
    <property type="evidence" value="ECO:0007669"/>
    <property type="project" value="UniProtKB-KW"/>
</dbReference>
<evidence type="ECO:0000256" key="8">
    <source>
        <dbReference type="PROSITE-ProRule" id="PRU00284"/>
    </source>
</evidence>